<organism evidence="1 2">
    <name type="scientific">Chitinophaga ginsengisoli</name>
    <dbReference type="NCBI Taxonomy" id="363837"/>
    <lineage>
        <taxon>Bacteria</taxon>
        <taxon>Pseudomonadati</taxon>
        <taxon>Bacteroidota</taxon>
        <taxon>Chitinophagia</taxon>
        <taxon>Chitinophagales</taxon>
        <taxon>Chitinophagaceae</taxon>
        <taxon>Chitinophaga</taxon>
    </lineage>
</organism>
<dbReference type="Proteomes" id="UP000240978">
    <property type="component" value="Unassembled WGS sequence"/>
</dbReference>
<dbReference type="EMBL" id="PYGK01000021">
    <property type="protein sequence ID" value="PSL22549.1"/>
    <property type="molecule type" value="Genomic_DNA"/>
</dbReference>
<proteinExistence type="predicted"/>
<evidence type="ECO:0000313" key="1">
    <source>
        <dbReference type="EMBL" id="PSL22549.1"/>
    </source>
</evidence>
<protein>
    <submittedName>
        <fullName evidence="1">Uncharacterized protein</fullName>
    </submittedName>
</protein>
<sequence>MGPQNRANGVVGYPGDIGGRGGIGIPGVITPGYKQNGSAGADLCLLNTLSENQHRLGDSFRKKKAPALAEALYDSFINSILLLARFFLRIRLHLVVREDGEFYTTVLSLISI</sequence>
<keyword evidence="2" id="KW-1185">Reference proteome</keyword>
<evidence type="ECO:0000313" key="2">
    <source>
        <dbReference type="Proteomes" id="UP000240978"/>
    </source>
</evidence>
<reference evidence="1 2" key="1">
    <citation type="submission" date="2018-03" db="EMBL/GenBank/DDBJ databases">
        <title>Genomic Encyclopedia of Archaeal and Bacterial Type Strains, Phase II (KMG-II): from individual species to whole genera.</title>
        <authorList>
            <person name="Goeker M."/>
        </authorList>
    </citation>
    <scope>NUCLEOTIDE SEQUENCE [LARGE SCALE GENOMIC DNA]</scope>
    <source>
        <strain evidence="1 2">DSM 18107</strain>
    </source>
</reference>
<name>A0A2P8FLF2_9BACT</name>
<gene>
    <name evidence="1" type="ORF">CLV42_12119</name>
</gene>
<accession>A0A2P8FLF2</accession>
<comment type="caution">
    <text evidence="1">The sequence shown here is derived from an EMBL/GenBank/DDBJ whole genome shotgun (WGS) entry which is preliminary data.</text>
</comment>
<dbReference type="AlphaFoldDB" id="A0A2P8FLF2"/>